<dbReference type="Proteomes" id="UP000746503">
    <property type="component" value="Unassembled WGS sequence"/>
</dbReference>
<proteinExistence type="predicted"/>
<dbReference type="Gene3D" id="3.30.450.180">
    <property type="match status" value="1"/>
</dbReference>
<reference evidence="3 4" key="1">
    <citation type="submission" date="2020-03" db="EMBL/GenBank/DDBJ databases">
        <title>Draft genome of Streptomyces sp. ventii, isolated from the Axial Seamount in the Pacific Ocean, and resequencing of the two type strains Streptomyces lonarensis strain NCL 716 and Streptomyces bohaiensis strain 11A07.</title>
        <authorList>
            <person name="Loughran R.M."/>
            <person name="Pfannmuller K.M."/>
            <person name="Wasson B.J."/>
            <person name="Deadmond M.C."/>
            <person name="Paddock B.E."/>
            <person name="Koyack M.J."/>
            <person name="Gallegos D.A."/>
            <person name="Mitchell E.A."/>
            <person name="Ushijima B."/>
            <person name="Saw J.H."/>
            <person name="Mcphail K.L."/>
            <person name="Videau P."/>
        </authorList>
    </citation>
    <scope>NUCLEOTIDE SEQUENCE [LARGE SCALE GENOMIC DNA]</scope>
    <source>
        <strain evidence="4">5675061</strain>
    </source>
</reference>
<dbReference type="Pfam" id="PF13560">
    <property type="entry name" value="HTH_31"/>
    <property type="match status" value="1"/>
</dbReference>
<organism evidence="3 4">
    <name type="scientific">Streptomyces spiramenti</name>
    <dbReference type="NCBI Taxonomy" id="2720606"/>
    <lineage>
        <taxon>Bacteria</taxon>
        <taxon>Bacillati</taxon>
        <taxon>Actinomycetota</taxon>
        <taxon>Actinomycetes</taxon>
        <taxon>Kitasatosporales</taxon>
        <taxon>Streptomycetaceae</taxon>
        <taxon>Streptomyces</taxon>
    </lineage>
</organism>
<dbReference type="Gene3D" id="1.10.260.40">
    <property type="entry name" value="lambda repressor-like DNA-binding domains"/>
    <property type="match status" value="1"/>
</dbReference>
<feature type="region of interest" description="Disordered" evidence="1">
    <location>
        <begin position="282"/>
        <end position="335"/>
    </location>
</feature>
<dbReference type="SUPFAM" id="SSF47413">
    <property type="entry name" value="lambda repressor-like DNA-binding domains"/>
    <property type="match status" value="1"/>
</dbReference>
<dbReference type="SMART" id="SM00530">
    <property type="entry name" value="HTH_XRE"/>
    <property type="match status" value="1"/>
</dbReference>
<dbReference type="Pfam" id="PF17765">
    <property type="entry name" value="MLTR_LBD"/>
    <property type="match status" value="1"/>
</dbReference>
<sequence length="335" mass="36296">MTELGEYLRACRARVTPEQVGMPTLGHRRVPGLRREELAALAGVSVDYVVRIEQGRAGSASEEILTALARALGLDADERDHLLRCAAASDAGTRARPRTGAAGRRTPARDVGRIDPATRTLLDSAGGVAVLVLGRRLDVLAWNPLAAALLTDFGRVPPERRNLVRLAFLDPGLRARYRDWDVVGPECVAYLRMEAGGCADDPEFARLVGELSLRDADFRRWWAEYHVRAHRAGRKHFLHPTAGELALDFQVLDVRGAGQQLLLYTAPSGSASEEALEFLARWEGGTPGGGSAGRRTLRGGRSPDAAAEAETDDAGRPGTDPARPDHPGWRRSSPR</sequence>
<dbReference type="EMBL" id="JAAVJB010000029">
    <property type="protein sequence ID" value="NJP65908.1"/>
    <property type="molecule type" value="Genomic_DNA"/>
</dbReference>
<dbReference type="PANTHER" id="PTHR35010:SF2">
    <property type="entry name" value="BLL4672 PROTEIN"/>
    <property type="match status" value="1"/>
</dbReference>
<protein>
    <submittedName>
        <fullName evidence="3">Helix-turn-helix transcriptional regulator</fullName>
    </submittedName>
</protein>
<dbReference type="PROSITE" id="PS50943">
    <property type="entry name" value="HTH_CROC1"/>
    <property type="match status" value="1"/>
</dbReference>
<comment type="caution">
    <text evidence="3">The sequence shown here is derived from an EMBL/GenBank/DDBJ whole genome shotgun (WGS) entry which is preliminary data.</text>
</comment>
<evidence type="ECO:0000256" key="1">
    <source>
        <dbReference type="SAM" id="MobiDB-lite"/>
    </source>
</evidence>
<keyword evidence="4" id="KW-1185">Reference proteome</keyword>
<dbReference type="CDD" id="cd00093">
    <property type="entry name" value="HTH_XRE"/>
    <property type="match status" value="1"/>
</dbReference>
<name>A0ABX1AKK5_9ACTN</name>
<evidence type="ECO:0000313" key="3">
    <source>
        <dbReference type="EMBL" id="NJP65908.1"/>
    </source>
</evidence>
<dbReference type="PANTHER" id="PTHR35010">
    <property type="entry name" value="BLL4672 PROTEIN-RELATED"/>
    <property type="match status" value="1"/>
</dbReference>
<dbReference type="InterPro" id="IPR010982">
    <property type="entry name" value="Lambda_DNA-bd_dom_sf"/>
</dbReference>
<evidence type="ECO:0000259" key="2">
    <source>
        <dbReference type="PROSITE" id="PS50943"/>
    </source>
</evidence>
<evidence type="ECO:0000313" key="4">
    <source>
        <dbReference type="Proteomes" id="UP000746503"/>
    </source>
</evidence>
<gene>
    <name evidence="3" type="ORF">HCJ92_06275</name>
</gene>
<feature type="domain" description="HTH cro/C1-type" evidence="2">
    <location>
        <begin position="32"/>
        <end position="79"/>
    </location>
</feature>
<dbReference type="InterPro" id="IPR001387">
    <property type="entry name" value="Cro/C1-type_HTH"/>
</dbReference>
<accession>A0ABX1AKK5</accession>
<dbReference type="RefSeq" id="WP_167932433.1">
    <property type="nucleotide sequence ID" value="NZ_JAAVJB010000029.1"/>
</dbReference>
<dbReference type="InterPro" id="IPR041413">
    <property type="entry name" value="MLTR_LBD"/>
</dbReference>